<dbReference type="Pfam" id="PF00632">
    <property type="entry name" value="HECT"/>
    <property type="match status" value="1"/>
</dbReference>
<evidence type="ECO:0000313" key="4">
    <source>
        <dbReference type="EMBL" id="KAJ1604398.1"/>
    </source>
</evidence>
<reference evidence="4" key="1">
    <citation type="submission" date="2022-10" db="EMBL/GenBank/DDBJ databases">
        <title>Adaptive evolution leads to modifications in subtelomeric GC content in a zoonotic Cryptosporidium species.</title>
        <authorList>
            <person name="Li J."/>
            <person name="Feng Y."/>
            <person name="Xiao L."/>
        </authorList>
    </citation>
    <scope>NUCLEOTIDE SEQUENCE</scope>
    <source>
        <strain evidence="4">25894</strain>
    </source>
</reference>
<dbReference type="Gene3D" id="3.30.2410.10">
    <property type="entry name" value="Hect, E3 ligase catalytic domain"/>
    <property type="match status" value="1"/>
</dbReference>
<dbReference type="Proteomes" id="UP001071777">
    <property type="component" value="Unassembled WGS sequence"/>
</dbReference>
<evidence type="ECO:0000313" key="5">
    <source>
        <dbReference type="Proteomes" id="UP001071777"/>
    </source>
</evidence>
<accession>A0ABQ8P1G4</accession>
<evidence type="ECO:0000259" key="3">
    <source>
        <dbReference type="PROSITE" id="PS50237"/>
    </source>
</evidence>
<dbReference type="InterPro" id="IPR000569">
    <property type="entry name" value="HECT_dom"/>
</dbReference>
<dbReference type="EMBL" id="JAPCXB010000255">
    <property type="protein sequence ID" value="KAJ1604398.1"/>
    <property type="molecule type" value="Genomic_DNA"/>
</dbReference>
<name>A0ABQ8P1G4_9CRYT</name>
<proteinExistence type="predicted"/>
<dbReference type="PROSITE" id="PS50237">
    <property type="entry name" value="HECT"/>
    <property type="match status" value="1"/>
</dbReference>
<evidence type="ECO:0000256" key="1">
    <source>
        <dbReference type="ARBA" id="ARBA00022786"/>
    </source>
</evidence>
<protein>
    <submittedName>
        <fullName evidence="4">Ubiquitin ligase</fullName>
    </submittedName>
</protein>
<dbReference type="InterPro" id="IPR042469">
    <property type="entry name" value="HECTD3"/>
</dbReference>
<dbReference type="PANTHER" id="PTHR46654">
    <property type="entry name" value="E3 UBIQUITIN-PROTEIN LIGASE HECTD3"/>
    <property type="match status" value="1"/>
</dbReference>
<feature type="domain" description="HECT" evidence="3">
    <location>
        <begin position="1"/>
        <end position="128"/>
    </location>
</feature>
<dbReference type="InterPro" id="IPR035983">
    <property type="entry name" value="Hect_E3_ubiquitin_ligase"/>
</dbReference>
<feature type="active site" description="Glycyl thioester intermediate" evidence="2">
    <location>
        <position position="96"/>
    </location>
</feature>
<organism evidence="4 5">
    <name type="scientific">Cryptosporidium canis</name>
    <dbReference type="NCBI Taxonomy" id="195482"/>
    <lineage>
        <taxon>Eukaryota</taxon>
        <taxon>Sar</taxon>
        <taxon>Alveolata</taxon>
        <taxon>Apicomplexa</taxon>
        <taxon>Conoidasida</taxon>
        <taxon>Coccidia</taxon>
        <taxon>Eucoccidiorida</taxon>
        <taxon>Eimeriorina</taxon>
        <taxon>Cryptosporidiidae</taxon>
        <taxon>Cryptosporidium</taxon>
    </lineage>
</organism>
<comment type="caution">
    <text evidence="4">The sequence shown here is derived from an EMBL/GenBank/DDBJ whole genome shotgun (WGS) entry which is preliminary data.</text>
</comment>
<keyword evidence="5" id="KW-1185">Reference proteome</keyword>
<keyword evidence="4" id="KW-0436">Ligase</keyword>
<gene>
    <name evidence="4" type="ORF">OJ252_3731</name>
</gene>
<evidence type="ECO:0000256" key="2">
    <source>
        <dbReference type="PROSITE-ProRule" id="PRU00104"/>
    </source>
</evidence>
<dbReference type="PANTHER" id="PTHR46654:SF1">
    <property type="entry name" value="E3 UBIQUITIN-PROTEIN LIGASE HECTD3"/>
    <property type="match status" value="1"/>
</dbReference>
<sequence>MLFNYQKIEYLICGESKIDLVVLKNHTVSPHPELKEQLFQVLENFNNEQLQKLLRFVSGRSRLPQVNNNSSDWKFSINYDNPDTIQDNRLPIATTCGFRLSLPRYSSIDILRSRLLYAINNCVAIDLDAYVTHDN</sequence>
<keyword evidence="1 2" id="KW-0833">Ubl conjugation pathway</keyword>
<dbReference type="GO" id="GO:0016874">
    <property type="term" value="F:ligase activity"/>
    <property type="evidence" value="ECO:0007669"/>
    <property type="project" value="UniProtKB-KW"/>
</dbReference>
<dbReference type="SUPFAM" id="SSF56204">
    <property type="entry name" value="Hect, E3 ligase catalytic domain"/>
    <property type="match status" value="1"/>
</dbReference>